<dbReference type="Proteomes" id="UP000422569">
    <property type="component" value="Chromosome"/>
</dbReference>
<evidence type="ECO:0000313" key="2">
    <source>
        <dbReference type="Proteomes" id="UP000422569"/>
    </source>
</evidence>
<protein>
    <recommendedName>
        <fullName evidence="3">Uma2 family endonuclease</fullName>
    </recommendedName>
</protein>
<reference evidence="1 2" key="1">
    <citation type="submission" date="2019-09" db="EMBL/GenBank/DDBJ databases">
        <title>Isolation and complete genome sequencing of Methylocystis species.</title>
        <authorList>
            <person name="Rumah B.L."/>
            <person name="Stead C.E."/>
            <person name="Stevens B.C."/>
            <person name="Minton N.P."/>
            <person name="Grosse-Honebrink A."/>
            <person name="Zhang Y."/>
        </authorList>
    </citation>
    <scope>NUCLEOTIDE SEQUENCE [LARGE SCALE GENOMIC DNA]</scope>
    <source>
        <strain evidence="1 2">BRCS2</strain>
    </source>
</reference>
<dbReference type="AlphaFoldDB" id="A0A6B8MC02"/>
<dbReference type="KEGG" id="mpar:F7D14_17635"/>
<gene>
    <name evidence="1" type="ORF">F7D14_17635</name>
</gene>
<evidence type="ECO:0000313" key="1">
    <source>
        <dbReference type="EMBL" id="QGM99129.1"/>
    </source>
</evidence>
<proteinExistence type="predicted"/>
<evidence type="ECO:0008006" key="3">
    <source>
        <dbReference type="Google" id="ProtNLM"/>
    </source>
</evidence>
<dbReference type="EMBL" id="CP044331">
    <property type="protein sequence ID" value="QGM99129.1"/>
    <property type="molecule type" value="Genomic_DNA"/>
</dbReference>
<keyword evidence="2" id="KW-1185">Reference proteome</keyword>
<dbReference type="InterPro" id="IPR011335">
    <property type="entry name" value="Restrct_endonuc-II-like"/>
</dbReference>
<organism evidence="1 2">
    <name type="scientific">Methylocystis parvus</name>
    <dbReference type="NCBI Taxonomy" id="134"/>
    <lineage>
        <taxon>Bacteria</taxon>
        <taxon>Pseudomonadati</taxon>
        <taxon>Pseudomonadota</taxon>
        <taxon>Alphaproteobacteria</taxon>
        <taxon>Hyphomicrobiales</taxon>
        <taxon>Methylocystaceae</taxon>
        <taxon>Methylocystis</taxon>
    </lineage>
</organism>
<dbReference type="SUPFAM" id="SSF52980">
    <property type="entry name" value="Restriction endonuclease-like"/>
    <property type="match status" value="1"/>
</dbReference>
<name>A0A6B8MC02_9HYPH</name>
<sequence length="64" mass="7183">MSEPATKRMTTGEFLAWVQSQPKGNFELFRGEIVSMAPERAKHSHGWIELDPPGLAIEVTEVFP</sequence>
<accession>A0A6B8MC02</accession>